<protein>
    <submittedName>
        <fullName evidence="2">Uncharacterized protein</fullName>
    </submittedName>
</protein>
<dbReference type="VEuPathDB" id="VectorBase:RSAN_039051"/>
<reference evidence="2" key="1">
    <citation type="journal article" date="2020" name="Cell">
        <title>Large-Scale Comparative Analyses of Tick Genomes Elucidate Their Genetic Diversity and Vector Capacities.</title>
        <authorList>
            <consortium name="Tick Genome and Microbiome Consortium (TIGMIC)"/>
            <person name="Jia N."/>
            <person name="Wang J."/>
            <person name="Shi W."/>
            <person name="Du L."/>
            <person name="Sun Y."/>
            <person name="Zhan W."/>
            <person name="Jiang J.F."/>
            <person name="Wang Q."/>
            <person name="Zhang B."/>
            <person name="Ji P."/>
            <person name="Bell-Sakyi L."/>
            <person name="Cui X.M."/>
            <person name="Yuan T.T."/>
            <person name="Jiang B.G."/>
            <person name="Yang W.F."/>
            <person name="Lam T.T."/>
            <person name="Chang Q.C."/>
            <person name="Ding S.J."/>
            <person name="Wang X.J."/>
            <person name="Zhu J.G."/>
            <person name="Ruan X.D."/>
            <person name="Zhao L."/>
            <person name="Wei J.T."/>
            <person name="Ye R.Z."/>
            <person name="Que T.C."/>
            <person name="Du C.H."/>
            <person name="Zhou Y.H."/>
            <person name="Cheng J.X."/>
            <person name="Dai P.F."/>
            <person name="Guo W.B."/>
            <person name="Han X.H."/>
            <person name="Huang E.J."/>
            <person name="Li L.F."/>
            <person name="Wei W."/>
            <person name="Gao Y.C."/>
            <person name="Liu J.Z."/>
            <person name="Shao H.Z."/>
            <person name="Wang X."/>
            <person name="Wang C.C."/>
            <person name="Yang T.C."/>
            <person name="Huo Q.B."/>
            <person name="Li W."/>
            <person name="Chen H.Y."/>
            <person name="Chen S.E."/>
            <person name="Zhou L.G."/>
            <person name="Ni X.B."/>
            <person name="Tian J.H."/>
            <person name="Sheng Y."/>
            <person name="Liu T."/>
            <person name="Pan Y.S."/>
            <person name="Xia L.Y."/>
            <person name="Li J."/>
            <person name="Zhao F."/>
            <person name="Cao W.C."/>
        </authorList>
    </citation>
    <scope>NUCLEOTIDE SEQUENCE</scope>
    <source>
        <strain evidence="2">Rsan-2018</strain>
    </source>
</reference>
<comment type="caution">
    <text evidence="2">The sequence shown here is derived from an EMBL/GenBank/DDBJ whole genome shotgun (WGS) entry which is preliminary data.</text>
</comment>
<accession>A0A9D4PD26</accession>
<evidence type="ECO:0000313" key="3">
    <source>
        <dbReference type="Proteomes" id="UP000821837"/>
    </source>
</evidence>
<keyword evidence="3" id="KW-1185">Reference proteome</keyword>
<dbReference type="AlphaFoldDB" id="A0A9D4PD26"/>
<dbReference type="EMBL" id="JABSTV010001255">
    <property type="protein sequence ID" value="KAH7935782.1"/>
    <property type="molecule type" value="Genomic_DNA"/>
</dbReference>
<gene>
    <name evidence="2" type="ORF">HPB52_013490</name>
</gene>
<dbReference type="Proteomes" id="UP000821837">
    <property type="component" value="Unassembled WGS sequence"/>
</dbReference>
<organism evidence="2 3">
    <name type="scientific">Rhipicephalus sanguineus</name>
    <name type="common">Brown dog tick</name>
    <name type="synonym">Ixodes sanguineus</name>
    <dbReference type="NCBI Taxonomy" id="34632"/>
    <lineage>
        <taxon>Eukaryota</taxon>
        <taxon>Metazoa</taxon>
        <taxon>Ecdysozoa</taxon>
        <taxon>Arthropoda</taxon>
        <taxon>Chelicerata</taxon>
        <taxon>Arachnida</taxon>
        <taxon>Acari</taxon>
        <taxon>Parasitiformes</taxon>
        <taxon>Ixodida</taxon>
        <taxon>Ixodoidea</taxon>
        <taxon>Ixodidae</taxon>
        <taxon>Rhipicephalinae</taxon>
        <taxon>Rhipicephalus</taxon>
        <taxon>Rhipicephalus</taxon>
    </lineage>
</organism>
<feature type="compositionally biased region" description="Pro residues" evidence="1">
    <location>
        <begin position="157"/>
        <end position="172"/>
    </location>
</feature>
<feature type="region of interest" description="Disordered" evidence="1">
    <location>
        <begin position="140"/>
        <end position="172"/>
    </location>
</feature>
<sequence>MTSQSDFGSSEFRCGPCEHSVPSLRLKSIALADVRRFDASGEQKVFPYENRYCEPYQPHACSPPSDKDMRRYSQSEASRSYARSTAGGVWYLRDSAPVDVNCGLFSPPSRHAELCSGDLDSEPFDACELVARETAVAANYQDADLKESTLELAGPTPEQPSPAKSPFPSMPR</sequence>
<evidence type="ECO:0000256" key="1">
    <source>
        <dbReference type="SAM" id="MobiDB-lite"/>
    </source>
</evidence>
<feature type="region of interest" description="Disordered" evidence="1">
    <location>
        <begin position="59"/>
        <end position="78"/>
    </location>
</feature>
<proteinExistence type="predicted"/>
<name>A0A9D4PD26_RHISA</name>
<reference evidence="2" key="2">
    <citation type="submission" date="2021-09" db="EMBL/GenBank/DDBJ databases">
        <authorList>
            <person name="Jia N."/>
            <person name="Wang J."/>
            <person name="Shi W."/>
            <person name="Du L."/>
            <person name="Sun Y."/>
            <person name="Zhan W."/>
            <person name="Jiang J."/>
            <person name="Wang Q."/>
            <person name="Zhang B."/>
            <person name="Ji P."/>
            <person name="Sakyi L.B."/>
            <person name="Cui X."/>
            <person name="Yuan T."/>
            <person name="Jiang B."/>
            <person name="Yang W."/>
            <person name="Lam T.T.-Y."/>
            <person name="Chang Q."/>
            <person name="Ding S."/>
            <person name="Wang X."/>
            <person name="Zhu J."/>
            <person name="Ruan X."/>
            <person name="Zhao L."/>
            <person name="Wei J."/>
            <person name="Que T."/>
            <person name="Du C."/>
            <person name="Cheng J."/>
            <person name="Dai P."/>
            <person name="Han X."/>
            <person name="Huang E."/>
            <person name="Gao Y."/>
            <person name="Liu J."/>
            <person name="Shao H."/>
            <person name="Ye R."/>
            <person name="Li L."/>
            <person name="Wei W."/>
            <person name="Wang X."/>
            <person name="Wang C."/>
            <person name="Huo Q."/>
            <person name="Li W."/>
            <person name="Guo W."/>
            <person name="Chen H."/>
            <person name="Chen S."/>
            <person name="Zhou L."/>
            <person name="Zhou L."/>
            <person name="Ni X."/>
            <person name="Tian J."/>
            <person name="Zhou Y."/>
            <person name="Sheng Y."/>
            <person name="Liu T."/>
            <person name="Pan Y."/>
            <person name="Xia L."/>
            <person name="Li J."/>
            <person name="Zhao F."/>
            <person name="Cao W."/>
        </authorList>
    </citation>
    <scope>NUCLEOTIDE SEQUENCE</scope>
    <source>
        <strain evidence="2">Rsan-2018</strain>
        <tissue evidence="2">Larvae</tissue>
    </source>
</reference>
<evidence type="ECO:0000313" key="2">
    <source>
        <dbReference type="EMBL" id="KAH7935782.1"/>
    </source>
</evidence>